<accession>A0A856QUC8</accession>
<dbReference type="KEGG" id="hbh:E4T21_20155"/>
<keyword evidence="1" id="KW-0472">Membrane</keyword>
<evidence type="ECO:0000313" key="2">
    <source>
        <dbReference type="EMBL" id="QEM83618.2"/>
    </source>
</evidence>
<keyword evidence="1" id="KW-0812">Transmembrane</keyword>
<feature type="transmembrane region" description="Helical" evidence="1">
    <location>
        <begin position="68"/>
        <end position="85"/>
    </location>
</feature>
<protein>
    <submittedName>
        <fullName evidence="2">DUF4153 domain-containing protein</fullName>
    </submittedName>
</protein>
<feature type="transmembrane region" description="Helical" evidence="1">
    <location>
        <begin position="97"/>
        <end position="116"/>
    </location>
</feature>
<dbReference type="RefSeq" id="WP_187775051.1">
    <property type="nucleotide sequence ID" value="NZ_CP038437.2"/>
</dbReference>
<feature type="transmembrane region" description="Helical" evidence="1">
    <location>
        <begin position="137"/>
        <end position="158"/>
    </location>
</feature>
<feature type="transmembrane region" description="Helical" evidence="1">
    <location>
        <begin position="342"/>
        <end position="361"/>
    </location>
</feature>
<feature type="transmembrane region" description="Helical" evidence="1">
    <location>
        <begin position="239"/>
        <end position="258"/>
    </location>
</feature>
<feature type="transmembrane region" description="Helical" evidence="1">
    <location>
        <begin position="279"/>
        <end position="300"/>
    </location>
</feature>
<evidence type="ECO:0000256" key="1">
    <source>
        <dbReference type="SAM" id="Phobius"/>
    </source>
</evidence>
<proteinExistence type="predicted"/>
<feature type="transmembrane region" description="Helical" evidence="1">
    <location>
        <begin position="40"/>
        <end position="61"/>
    </location>
</feature>
<keyword evidence="1" id="KW-1133">Transmembrane helix</keyword>
<dbReference type="AlphaFoldDB" id="A0A856QUC8"/>
<feature type="transmembrane region" description="Helical" evidence="1">
    <location>
        <begin position="207"/>
        <end position="233"/>
    </location>
</feature>
<reference evidence="2" key="1">
    <citation type="submission" date="2021-02" db="EMBL/GenBank/DDBJ databases">
        <title>Strain Y2R2, a novel species of the genus Halomonas.</title>
        <authorList>
            <person name="Huang H."/>
        </authorList>
    </citation>
    <scope>NUCLEOTIDE SEQUENCE</scope>
    <source>
        <strain evidence="2">Y2R2</strain>
    </source>
</reference>
<name>A0A856QUC8_9GAMM</name>
<dbReference type="Proteomes" id="UP000324285">
    <property type="component" value="Chromosome"/>
</dbReference>
<dbReference type="EMBL" id="CP038437">
    <property type="protein sequence ID" value="QEM83618.2"/>
    <property type="molecule type" value="Genomic_DNA"/>
</dbReference>
<feature type="transmembrane region" description="Helical" evidence="1">
    <location>
        <begin position="312"/>
        <end position="330"/>
    </location>
</feature>
<evidence type="ECO:0000313" key="3">
    <source>
        <dbReference type="Proteomes" id="UP000324285"/>
    </source>
</evidence>
<feature type="transmembrane region" description="Helical" evidence="1">
    <location>
        <begin position="178"/>
        <end position="195"/>
    </location>
</feature>
<organism evidence="2 3">
    <name type="scientific">Halomonas binhaiensis</name>
    <dbReference type="NCBI Taxonomy" id="2562282"/>
    <lineage>
        <taxon>Bacteria</taxon>
        <taxon>Pseudomonadati</taxon>
        <taxon>Pseudomonadota</taxon>
        <taxon>Gammaproteobacteria</taxon>
        <taxon>Oceanospirillales</taxon>
        <taxon>Halomonadaceae</taxon>
        <taxon>Halomonas</taxon>
    </lineage>
</organism>
<dbReference type="InterPro" id="IPR025291">
    <property type="entry name" value="DUF4153"/>
</dbReference>
<dbReference type="Pfam" id="PF13687">
    <property type="entry name" value="DUF4153"/>
    <property type="match status" value="1"/>
</dbReference>
<sequence length="592" mass="66617">MDHKPSLTPTLILLALFQGLALLALHQSLELEVWPAVSPGWLIALYSMVIFGPEVLLLTYTREQAARVVLWTCLYTGVVGTLGYYTGTQQHVDSLDLVPGLGMTLAIATFKVVLYIQQVSRGGPLEYRILFRDSWRTALTVILALLFSLCVSALLLLWAELFAAINIDFFQDLFSSHWFLYPVLSVAHGLGIALLRRQSNLFDTIVGILHILARIILVILCLVSVLFLVALAFTGLGPLWASGGSFLVLWLLALMLFFTNVVYQAEPERRDYPLWLHRAIYVSIALLPIYCAISGYGLWLRVAQYGWTVERCWAFMIWALLSLFCIGYCQNMLRRRDDWMRGVGRINIAFGLVVMLSMLLVNSPLVDFRKISLASQLSRLDSGKIDVEEFDYTYLRYHLAIPGDQALHVLRERYADSHPRVALRIDRLLGAASDDDGDASDLQGKALASFGLEKEGVPEGLWEALSRDLADELDHGYTTAAQLLPVDLNGDGETDYLLVLHHSSFVEARLFYRKSGHLKSEPGKTEHQEAERWWSLDMSIDGPQQEGDDRPALSENIPSSELVPVLPRWRELQIGKARLSVRPDSKRSLNDQ</sequence>
<gene>
    <name evidence="2" type="ORF">E4T21_20155</name>
</gene>
<keyword evidence="3" id="KW-1185">Reference proteome</keyword>